<name>A0A4Q2UDD6_9BACT</name>
<comment type="caution">
    <text evidence="2">The sequence shown here is derived from an EMBL/GenBank/DDBJ whole genome shotgun (WGS) entry which is preliminary data.</text>
</comment>
<proteinExistence type="predicted"/>
<dbReference type="AlphaFoldDB" id="A0A4Q2UDD6"/>
<accession>A0A4Q2UDD6</accession>
<dbReference type="Proteomes" id="UP000290407">
    <property type="component" value="Unassembled WGS sequence"/>
</dbReference>
<evidence type="ECO:0000313" key="2">
    <source>
        <dbReference type="EMBL" id="RYC67193.1"/>
    </source>
</evidence>
<dbReference type="EMBL" id="SBLB01000009">
    <property type="protein sequence ID" value="RYC67065.1"/>
    <property type="molecule type" value="Genomic_DNA"/>
</dbReference>
<evidence type="ECO:0000313" key="1">
    <source>
        <dbReference type="EMBL" id="RYC67065.1"/>
    </source>
</evidence>
<dbReference type="EMBL" id="SBLB01000009">
    <property type="protein sequence ID" value="RYC67193.1"/>
    <property type="molecule type" value="Genomic_DNA"/>
</dbReference>
<reference evidence="2 3" key="1">
    <citation type="submission" date="2019-01" db="EMBL/GenBank/DDBJ databases">
        <title>Spirosoma flava sp. nov., a propanil-degrading bacterium isolated from herbicide-contaminated soil.</title>
        <authorList>
            <person name="Zhang L."/>
            <person name="Jiang J.-D."/>
        </authorList>
    </citation>
    <scope>NUCLEOTIDE SEQUENCE [LARGE SCALE GENOMIC DNA]</scope>
    <source>
        <strain evidence="2 3">TY50</strain>
    </source>
</reference>
<sequence>MGKSGLDIQQSVKWIGGLLAAWLLLLLPVRAADLPAVSEQAFLTTASSENWDTDSDYSSSAYHDHRIAVVSPRAGFSFLPSVVFLPSLFSAFCRTLCIELLGQSGDSYFWFGFLRPIFEHQIAINAP</sequence>
<keyword evidence="3" id="KW-1185">Reference proteome</keyword>
<gene>
    <name evidence="1" type="ORF">EQG79_25620</name>
    <name evidence="2" type="ORF">EQG79_26330</name>
</gene>
<evidence type="ECO:0000313" key="3">
    <source>
        <dbReference type="Proteomes" id="UP000290407"/>
    </source>
</evidence>
<dbReference type="RefSeq" id="WP_077922881.1">
    <property type="nucleotide sequence ID" value="NZ_SBLB01000009.1"/>
</dbReference>
<protein>
    <submittedName>
        <fullName evidence="2">Uncharacterized protein</fullName>
    </submittedName>
</protein>
<organism evidence="2 3">
    <name type="scientific">Spirosoma sordidisoli</name>
    <dbReference type="NCBI Taxonomy" id="2502893"/>
    <lineage>
        <taxon>Bacteria</taxon>
        <taxon>Pseudomonadati</taxon>
        <taxon>Bacteroidota</taxon>
        <taxon>Cytophagia</taxon>
        <taxon>Cytophagales</taxon>
        <taxon>Cytophagaceae</taxon>
        <taxon>Spirosoma</taxon>
    </lineage>
</organism>